<evidence type="ECO:0000313" key="1">
    <source>
        <dbReference type="EMBL" id="KRY24374.1"/>
    </source>
</evidence>
<name>A0A0V1AHU5_TRISP</name>
<organism evidence="1 2">
    <name type="scientific">Trichinella spiralis</name>
    <name type="common">Trichina worm</name>
    <dbReference type="NCBI Taxonomy" id="6334"/>
    <lineage>
        <taxon>Eukaryota</taxon>
        <taxon>Metazoa</taxon>
        <taxon>Ecdysozoa</taxon>
        <taxon>Nematoda</taxon>
        <taxon>Enoplea</taxon>
        <taxon>Dorylaimia</taxon>
        <taxon>Trichinellida</taxon>
        <taxon>Trichinellidae</taxon>
        <taxon>Trichinella</taxon>
    </lineage>
</organism>
<dbReference type="EMBL" id="JYDH01001776">
    <property type="protein sequence ID" value="KRY24374.1"/>
    <property type="molecule type" value="Genomic_DNA"/>
</dbReference>
<comment type="caution">
    <text evidence="1">The sequence shown here is derived from an EMBL/GenBank/DDBJ whole genome shotgun (WGS) entry which is preliminary data.</text>
</comment>
<sequence>MLPHVHVVNYSMENLIFRPEGTLIVIKARARSVTPVKGWSHTHDARHQLAAQA</sequence>
<dbReference type="AlphaFoldDB" id="A0A0V1AHU5"/>
<evidence type="ECO:0000313" key="2">
    <source>
        <dbReference type="Proteomes" id="UP000054776"/>
    </source>
</evidence>
<accession>A0A0V1AHU5</accession>
<gene>
    <name evidence="1" type="ORF">T01_1848</name>
</gene>
<proteinExistence type="predicted"/>
<dbReference type="InParanoid" id="A0A0V1AHU5"/>
<dbReference type="Proteomes" id="UP000054776">
    <property type="component" value="Unassembled WGS sequence"/>
</dbReference>
<keyword evidence="2" id="KW-1185">Reference proteome</keyword>
<protein>
    <submittedName>
        <fullName evidence="1">Uncharacterized protein</fullName>
    </submittedName>
</protein>
<reference evidence="1 2" key="1">
    <citation type="submission" date="2015-01" db="EMBL/GenBank/DDBJ databases">
        <title>Evolution of Trichinella species and genotypes.</title>
        <authorList>
            <person name="Korhonen P.K."/>
            <person name="Edoardo P."/>
            <person name="Giuseppe L.R."/>
            <person name="Gasser R.B."/>
        </authorList>
    </citation>
    <scope>NUCLEOTIDE SEQUENCE [LARGE SCALE GENOMIC DNA]</scope>
    <source>
        <strain evidence="1">ISS3</strain>
    </source>
</reference>